<keyword evidence="2" id="KW-1185">Reference proteome</keyword>
<reference evidence="1 2" key="2">
    <citation type="journal article" date="2022" name="Mol. Ecol. Resour.">
        <title>The genomes of chicory, endive, great burdock and yacon provide insights into Asteraceae paleo-polyploidization history and plant inulin production.</title>
        <authorList>
            <person name="Fan W."/>
            <person name="Wang S."/>
            <person name="Wang H."/>
            <person name="Wang A."/>
            <person name="Jiang F."/>
            <person name="Liu H."/>
            <person name="Zhao H."/>
            <person name="Xu D."/>
            <person name="Zhang Y."/>
        </authorList>
    </citation>
    <scope>NUCLEOTIDE SEQUENCE [LARGE SCALE GENOMIC DNA]</scope>
    <source>
        <strain evidence="2">cv. Yunnan</strain>
        <tissue evidence="1">Leaves</tissue>
    </source>
</reference>
<protein>
    <submittedName>
        <fullName evidence="1">Uncharacterized protein</fullName>
    </submittedName>
</protein>
<organism evidence="1 2">
    <name type="scientific">Smallanthus sonchifolius</name>
    <dbReference type="NCBI Taxonomy" id="185202"/>
    <lineage>
        <taxon>Eukaryota</taxon>
        <taxon>Viridiplantae</taxon>
        <taxon>Streptophyta</taxon>
        <taxon>Embryophyta</taxon>
        <taxon>Tracheophyta</taxon>
        <taxon>Spermatophyta</taxon>
        <taxon>Magnoliopsida</taxon>
        <taxon>eudicotyledons</taxon>
        <taxon>Gunneridae</taxon>
        <taxon>Pentapetalae</taxon>
        <taxon>asterids</taxon>
        <taxon>campanulids</taxon>
        <taxon>Asterales</taxon>
        <taxon>Asteraceae</taxon>
        <taxon>Asteroideae</taxon>
        <taxon>Heliantheae alliance</taxon>
        <taxon>Millerieae</taxon>
        <taxon>Smallanthus</taxon>
    </lineage>
</organism>
<name>A0ACB9I2W5_9ASTR</name>
<comment type="caution">
    <text evidence="1">The sequence shown here is derived from an EMBL/GenBank/DDBJ whole genome shotgun (WGS) entry which is preliminary data.</text>
</comment>
<dbReference type="EMBL" id="CM042027">
    <property type="protein sequence ID" value="KAI3802568.1"/>
    <property type="molecule type" value="Genomic_DNA"/>
</dbReference>
<evidence type="ECO:0000313" key="1">
    <source>
        <dbReference type="EMBL" id="KAI3802568.1"/>
    </source>
</evidence>
<evidence type="ECO:0000313" key="2">
    <source>
        <dbReference type="Proteomes" id="UP001056120"/>
    </source>
</evidence>
<proteinExistence type="predicted"/>
<gene>
    <name evidence="1" type="ORF">L1987_30705</name>
</gene>
<sequence>MLLRRTIPSLRSHATVRHHSITNNLKSLSKIPHKYRAKAVQQAQEALTDYLHTVKTVPYTFAENISKNSIVSLSTVISKVKFSAPGFSKSLQKFLRYHPVNEFELFFESIGIDVSELDSFLPARKFFLSEDRNSFNVACALYGFGVPWNKLGILYKEVKTVFDKEPNEINEIWSKYMEYGFTSSSLVGICLVFPRVLNGDREVDELVNDLKRVVIGFDLISDVDGEVDTWIDLCRKIRLFYNLGCKKHDIFDMIGRSKAILVDYSEVVLSEKIEYFCRFDVTVDEVISLLLSGLDIFNFELRNQVFCVMGLLRHFGIDEQHLNVITEKYPYVFGKNRLANLPHVMRALSLNQWFFDNLKNGGHRLLESYPIINSNQDYDKDFAESLVRIQSSRVPIHTLSKLQFLHSIGFGENGLTIKVLKHVHGTSSQLNKRFYCLIRNGIEFSKLCKIISLSPKVLNQQMEILEKKLKFLCNEIDSSLDYLDVFPAYLCFDLEKRIKPRYRFHSWLIETGLCETEYSLASIIATSERSFIARIYRIHPAAPKKYLEIFMRQDYDSFQET</sequence>
<reference evidence="2" key="1">
    <citation type="journal article" date="2022" name="Mol. Ecol. Resour.">
        <title>The genomes of chicory, endive, great burdock and yacon provide insights into Asteraceae palaeo-polyploidization history and plant inulin production.</title>
        <authorList>
            <person name="Fan W."/>
            <person name="Wang S."/>
            <person name="Wang H."/>
            <person name="Wang A."/>
            <person name="Jiang F."/>
            <person name="Liu H."/>
            <person name="Zhao H."/>
            <person name="Xu D."/>
            <person name="Zhang Y."/>
        </authorList>
    </citation>
    <scope>NUCLEOTIDE SEQUENCE [LARGE SCALE GENOMIC DNA]</scope>
    <source>
        <strain evidence="2">cv. Yunnan</strain>
    </source>
</reference>
<accession>A0ACB9I2W5</accession>
<dbReference type="Proteomes" id="UP001056120">
    <property type="component" value="Linkage Group LG10"/>
</dbReference>